<gene>
    <name evidence="1" type="ORF">HYQ45_008753</name>
</gene>
<evidence type="ECO:0000313" key="1">
    <source>
        <dbReference type="EMBL" id="KAG7132956.1"/>
    </source>
</evidence>
<dbReference type="EMBL" id="JAEMWZ010000171">
    <property type="protein sequence ID" value="KAG7132956.1"/>
    <property type="molecule type" value="Genomic_DNA"/>
</dbReference>
<accession>A0A8I3AQX2</accession>
<organism evidence="1 2">
    <name type="scientific">Verticillium longisporum</name>
    <name type="common">Verticillium dahliae var. longisporum</name>
    <dbReference type="NCBI Taxonomy" id="100787"/>
    <lineage>
        <taxon>Eukaryota</taxon>
        <taxon>Fungi</taxon>
        <taxon>Dikarya</taxon>
        <taxon>Ascomycota</taxon>
        <taxon>Pezizomycotina</taxon>
        <taxon>Sordariomycetes</taxon>
        <taxon>Hypocreomycetidae</taxon>
        <taxon>Glomerellales</taxon>
        <taxon>Plectosphaerellaceae</taxon>
        <taxon>Verticillium</taxon>
    </lineage>
</organism>
<dbReference type="Proteomes" id="UP000689129">
    <property type="component" value="Unassembled WGS sequence"/>
</dbReference>
<dbReference type="OrthoDB" id="5341904at2759"/>
<proteinExistence type="predicted"/>
<name>A0A8I3AQX2_VERLO</name>
<protein>
    <submittedName>
        <fullName evidence="1">Uncharacterized protein</fullName>
    </submittedName>
</protein>
<dbReference type="AlphaFoldDB" id="A0A8I3AQX2"/>
<evidence type="ECO:0000313" key="2">
    <source>
        <dbReference type="Proteomes" id="UP000689129"/>
    </source>
</evidence>
<comment type="caution">
    <text evidence="1">The sequence shown here is derived from an EMBL/GenBank/DDBJ whole genome shotgun (WGS) entry which is preliminary data.</text>
</comment>
<reference evidence="1" key="1">
    <citation type="journal article" date="2021" name="Mol. Plant Pathol.">
        <title>A 20-kb lineage-specific genomic region tames virulence in pathogenic amphidiploid Verticillium longisporum.</title>
        <authorList>
            <person name="Harting R."/>
            <person name="Starke J."/>
            <person name="Kusch H."/>
            <person name="Poggeler S."/>
            <person name="Maurus I."/>
            <person name="Schluter R."/>
            <person name="Landesfeind M."/>
            <person name="Bulla I."/>
            <person name="Nowrousian M."/>
            <person name="de Jonge R."/>
            <person name="Stahlhut G."/>
            <person name="Hoff K.J."/>
            <person name="Asshauer K.P."/>
            <person name="Thurmer A."/>
            <person name="Stanke M."/>
            <person name="Daniel R."/>
            <person name="Morgenstern B."/>
            <person name="Thomma B.P.H.J."/>
            <person name="Kronstad J.W."/>
            <person name="Braus-Stromeyer S.A."/>
            <person name="Braus G.H."/>
        </authorList>
    </citation>
    <scope>NUCLEOTIDE SEQUENCE</scope>
    <source>
        <strain evidence="1">Vl32</strain>
    </source>
</reference>
<sequence>MNWESQANLDHARQQLESWNVAGNRQSVNYDMSSYESRRLLNMTDQPLVQEPESLFPYREWILTCPFMHLLVVAQ</sequence>